<organism evidence="2 3">
    <name type="scientific">Planosporangium flavigriseum</name>
    <dbReference type="NCBI Taxonomy" id="373681"/>
    <lineage>
        <taxon>Bacteria</taxon>
        <taxon>Bacillati</taxon>
        <taxon>Actinomycetota</taxon>
        <taxon>Actinomycetes</taxon>
        <taxon>Micromonosporales</taxon>
        <taxon>Micromonosporaceae</taxon>
        <taxon>Planosporangium</taxon>
    </lineage>
</organism>
<dbReference type="Proteomes" id="UP000653674">
    <property type="component" value="Unassembled WGS sequence"/>
</dbReference>
<dbReference type="Pfam" id="PF12729">
    <property type="entry name" value="4HB_MCP_1"/>
    <property type="match status" value="1"/>
</dbReference>
<keyword evidence="3" id="KW-1185">Reference proteome</keyword>
<evidence type="ECO:0000313" key="2">
    <source>
        <dbReference type="EMBL" id="GIG75250.1"/>
    </source>
</evidence>
<protein>
    <recommendedName>
        <fullName evidence="1">Chemotaxis methyl-accepting receptor HlyB-like 4HB MCP domain-containing protein</fullName>
    </recommendedName>
</protein>
<dbReference type="InterPro" id="IPR024478">
    <property type="entry name" value="HlyB_4HB_MCP"/>
</dbReference>
<proteinExistence type="predicted"/>
<name>A0A8J3LXN4_9ACTN</name>
<gene>
    <name evidence="2" type="ORF">Pfl04_36540</name>
</gene>
<sequence length="161" mass="18360">MHPWFWPATLAKAHRRSLGLIVGLMLLPTALSSWQLWSAATKIDHIARVSASGTRIIGQIDGLTKQYRADQWTYLVLGPGHPQRQETVDSMARIDADLRELFASYRELPLRTENRESLAKYEQDWNEYLRATSATFDLTHGRPMWDTLKADRGAEPARMGP</sequence>
<dbReference type="AlphaFoldDB" id="A0A8J3LXN4"/>
<accession>A0A8J3LXN4</accession>
<evidence type="ECO:0000259" key="1">
    <source>
        <dbReference type="Pfam" id="PF12729"/>
    </source>
</evidence>
<dbReference type="EMBL" id="BONU01000028">
    <property type="protein sequence ID" value="GIG75250.1"/>
    <property type="molecule type" value="Genomic_DNA"/>
</dbReference>
<feature type="domain" description="Chemotaxis methyl-accepting receptor HlyB-like 4HB MCP" evidence="1">
    <location>
        <begin position="30"/>
        <end position="137"/>
    </location>
</feature>
<reference evidence="2" key="1">
    <citation type="submission" date="2021-01" db="EMBL/GenBank/DDBJ databases">
        <title>Whole genome shotgun sequence of Planosporangium flavigriseum NBRC 105377.</title>
        <authorList>
            <person name="Komaki H."/>
            <person name="Tamura T."/>
        </authorList>
    </citation>
    <scope>NUCLEOTIDE SEQUENCE</scope>
    <source>
        <strain evidence="2">NBRC 105377</strain>
    </source>
</reference>
<dbReference type="RefSeq" id="WP_168079411.1">
    <property type="nucleotide sequence ID" value="NZ_BAAAQJ010000010.1"/>
</dbReference>
<comment type="caution">
    <text evidence="2">The sequence shown here is derived from an EMBL/GenBank/DDBJ whole genome shotgun (WGS) entry which is preliminary data.</text>
</comment>
<evidence type="ECO:0000313" key="3">
    <source>
        <dbReference type="Proteomes" id="UP000653674"/>
    </source>
</evidence>